<keyword evidence="1" id="KW-0812">Transmembrane</keyword>
<name>A0ABS4XHZ0_9MICC</name>
<accession>A0ABS4XHZ0</accession>
<comment type="caution">
    <text evidence="2">The sequence shown here is derived from an EMBL/GenBank/DDBJ whole genome shotgun (WGS) entry which is preliminary data.</text>
</comment>
<feature type="transmembrane region" description="Helical" evidence="1">
    <location>
        <begin position="38"/>
        <end position="59"/>
    </location>
</feature>
<evidence type="ECO:0008006" key="4">
    <source>
        <dbReference type="Google" id="ProtNLM"/>
    </source>
</evidence>
<dbReference type="EMBL" id="JAGIOF010000001">
    <property type="protein sequence ID" value="MBP2388092.1"/>
    <property type="molecule type" value="Genomic_DNA"/>
</dbReference>
<evidence type="ECO:0000313" key="2">
    <source>
        <dbReference type="EMBL" id="MBP2388092.1"/>
    </source>
</evidence>
<feature type="transmembrane region" description="Helical" evidence="1">
    <location>
        <begin position="166"/>
        <end position="184"/>
    </location>
</feature>
<feature type="transmembrane region" description="Helical" evidence="1">
    <location>
        <begin position="190"/>
        <end position="209"/>
    </location>
</feature>
<organism evidence="2 3">
    <name type="scientific">Paeniglutamicibacter kerguelensis</name>
    <dbReference type="NCBI Taxonomy" id="254788"/>
    <lineage>
        <taxon>Bacteria</taxon>
        <taxon>Bacillati</taxon>
        <taxon>Actinomycetota</taxon>
        <taxon>Actinomycetes</taxon>
        <taxon>Micrococcales</taxon>
        <taxon>Micrococcaceae</taxon>
        <taxon>Paeniglutamicibacter</taxon>
    </lineage>
</organism>
<dbReference type="RefSeq" id="WP_210000879.1">
    <property type="nucleotide sequence ID" value="NZ_BAAAJY010000001.1"/>
</dbReference>
<evidence type="ECO:0000313" key="3">
    <source>
        <dbReference type="Proteomes" id="UP001296993"/>
    </source>
</evidence>
<keyword evidence="1" id="KW-1133">Transmembrane helix</keyword>
<protein>
    <recommendedName>
        <fullName evidence="4">Transporter</fullName>
    </recommendedName>
</protein>
<keyword evidence="3" id="KW-1185">Reference proteome</keyword>
<proteinExistence type="predicted"/>
<reference evidence="2 3" key="1">
    <citation type="submission" date="2021-03" db="EMBL/GenBank/DDBJ databases">
        <title>Sequencing the genomes of 1000 actinobacteria strains.</title>
        <authorList>
            <person name="Klenk H.-P."/>
        </authorList>
    </citation>
    <scope>NUCLEOTIDE SEQUENCE [LARGE SCALE GENOMIC DNA]</scope>
    <source>
        <strain evidence="2 3">DSM 15797</strain>
    </source>
</reference>
<gene>
    <name evidence="2" type="ORF">JOF47_003603</name>
</gene>
<keyword evidence="1" id="KW-0472">Membrane</keyword>
<feature type="transmembrane region" description="Helical" evidence="1">
    <location>
        <begin position="102"/>
        <end position="124"/>
    </location>
</feature>
<feature type="transmembrane region" description="Helical" evidence="1">
    <location>
        <begin position="136"/>
        <end position="154"/>
    </location>
</feature>
<dbReference type="Proteomes" id="UP001296993">
    <property type="component" value="Unassembled WGS sequence"/>
</dbReference>
<sequence length="219" mass="22603">MNTNATPAPEPQLDPRTALASINQAVAATRASTEPNTAVIYFVWAAAYLAGYGLLHGAAFGWLPLAYGTALLIGAAILFAAVAYTAVLGIRSGSGIRGDSKFAGMAYGLSWMGGFAAVAVFSIAFSKLMVNGDQLVTGWLINAVAILVVGIMYMAGSAVFQDRPMFILGVCFTVLNIAGLIAGASAFISIFAIGGPVLFTAAGITMLVLRRRDNTAAVK</sequence>
<evidence type="ECO:0000256" key="1">
    <source>
        <dbReference type="SAM" id="Phobius"/>
    </source>
</evidence>
<feature type="transmembrane region" description="Helical" evidence="1">
    <location>
        <begin position="65"/>
        <end position="90"/>
    </location>
</feature>